<dbReference type="SMART" id="SM00020">
    <property type="entry name" value="Tryp_SPc"/>
    <property type="match status" value="1"/>
</dbReference>
<dbReference type="CDD" id="cd00190">
    <property type="entry name" value="Tryp_SPc"/>
    <property type="match status" value="1"/>
</dbReference>
<dbReference type="AlphaFoldDB" id="A0A8J5UX40"/>
<dbReference type="PANTHER" id="PTHR24256">
    <property type="entry name" value="TRYPTASE-RELATED"/>
    <property type="match status" value="1"/>
</dbReference>
<keyword evidence="6" id="KW-1185">Reference proteome</keyword>
<dbReference type="GO" id="GO:0004252">
    <property type="term" value="F:serine-type endopeptidase activity"/>
    <property type="evidence" value="ECO:0007669"/>
    <property type="project" value="InterPro"/>
</dbReference>
<dbReference type="InterPro" id="IPR051487">
    <property type="entry name" value="Ser/Thr_Proteases_Immune/Dev"/>
</dbReference>
<evidence type="ECO:0000256" key="2">
    <source>
        <dbReference type="ARBA" id="ARBA00024195"/>
    </source>
</evidence>
<comment type="similarity">
    <text evidence="2">Belongs to the peptidase S1 family. CLIP subfamily.</text>
</comment>
<sequence>MASIAWIIFGTILIINSAASIVQYWPSNRKCYCVSIANICSPNIQFLDYFCNPYSQAYCRENEIQYCDIPEGTISETCGMKKMTMMHKLTVGQVEVGEYPWQVVILKKRQYDTGYTYISTGVLINKKHVLTAVHEIDLVDISDLIIRLGEWDLLSNEEICSEQDYHPIKIIKHPGYNIHTLENNIALIILDRIVPLATSPHINTVCVHSGPIQLLPSLRRCWVAGWGSSQPLAPATKRLRNVNIPIVNRTACQQSFQKILGNSYQLPENILCAGEGKMDPCIMDEGAPLVCQSVSGEMNVVGLVSASTGCQKNVPSLFTDVSKFTSWIHQQVFEHY</sequence>
<organism evidence="5 6">
    <name type="scientific">Cotesia typhae</name>
    <dbReference type="NCBI Taxonomy" id="2053667"/>
    <lineage>
        <taxon>Eukaryota</taxon>
        <taxon>Metazoa</taxon>
        <taxon>Ecdysozoa</taxon>
        <taxon>Arthropoda</taxon>
        <taxon>Hexapoda</taxon>
        <taxon>Insecta</taxon>
        <taxon>Pterygota</taxon>
        <taxon>Neoptera</taxon>
        <taxon>Endopterygota</taxon>
        <taxon>Hymenoptera</taxon>
        <taxon>Apocrita</taxon>
        <taxon>Ichneumonoidea</taxon>
        <taxon>Braconidae</taxon>
        <taxon>Microgastrinae</taxon>
        <taxon>Cotesia</taxon>
    </lineage>
</organism>
<dbReference type="GO" id="GO:0006508">
    <property type="term" value="P:proteolysis"/>
    <property type="evidence" value="ECO:0007669"/>
    <property type="project" value="InterPro"/>
</dbReference>
<feature type="signal peptide" evidence="3">
    <location>
        <begin position="1"/>
        <end position="18"/>
    </location>
</feature>
<dbReference type="Pfam" id="PF00089">
    <property type="entry name" value="Trypsin"/>
    <property type="match status" value="1"/>
</dbReference>
<dbReference type="OrthoDB" id="6261922at2759"/>
<gene>
    <name evidence="5" type="ORF">G9C98_001621</name>
</gene>
<feature type="chain" id="PRO_5035158227" description="Peptidase S1 domain-containing protein" evidence="3">
    <location>
        <begin position="19"/>
        <end position="336"/>
    </location>
</feature>
<evidence type="ECO:0000256" key="1">
    <source>
        <dbReference type="ARBA" id="ARBA00023157"/>
    </source>
</evidence>
<dbReference type="EMBL" id="JAAOIC020000064">
    <property type="protein sequence ID" value="KAG8035131.1"/>
    <property type="molecule type" value="Genomic_DNA"/>
</dbReference>
<evidence type="ECO:0000259" key="4">
    <source>
        <dbReference type="PROSITE" id="PS50240"/>
    </source>
</evidence>
<evidence type="ECO:0000313" key="6">
    <source>
        <dbReference type="Proteomes" id="UP000729913"/>
    </source>
</evidence>
<evidence type="ECO:0000256" key="3">
    <source>
        <dbReference type="SAM" id="SignalP"/>
    </source>
</evidence>
<protein>
    <recommendedName>
        <fullName evidence="4">Peptidase S1 domain-containing protein</fullName>
    </recommendedName>
</protein>
<reference evidence="5" key="2">
    <citation type="submission" date="2021-04" db="EMBL/GenBank/DDBJ databases">
        <title>Genome-wide patterns of bracovirus chromosomal integration into multiple host tissues during parasitism.</title>
        <authorList>
            <person name="Chebbi M.A.C."/>
        </authorList>
    </citation>
    <scope>NUCLEOTIDE SEQUENCE</scope>
    <source>
        <tissue evidence="5">Whole body</tissue>
    </source>
</reference>
<dbReference type="PROSITE" id="PS50240">
    <property type="entry name" value="TRYPSIN_DOM"/>
    <property type="match status" value="1"/>
</dbReference>
<keyword evidence="3" id="KW-0732">Signal</keyword>
<name>A0A8J5UX40_9HYME</name>
<comment type="caution">
    <text evidence="5">The sequence shown here is derived from an EMBL/GenBank/DDBJ whole genome shotgun (WGS) entry which is preliminary data.</text>
</comment>
<evidence type="ECO:0000313" key="5">
    <source>
        <dbReference type="EMBL" id="KAG8035131.1"/>
    </source>
</evidence>
<dbReference type="Proteomes" id="UP000729913">
    <property type="component" value="Unassembled WGS sequence"/>
</dbReference>
<accession>A0A8J5UX40</accession>
<reference evidence="5" key="1">
    <citation type="submission" date="2020-03" db="EMBL/GenBank/DDBJ databases">
        <authorList>
            <person name="Chebbi M.A."/>
            <person name="Drezen J.M."/>
        </authorList>
    </citation>
    <scope>NUCLEOTIDE SEQUENCE</scope>
    <source>
        <tissue evidence="5">Whole body</tissue>
    </source>
</reference>
<dbReference type="InterPro" id="IPR001254">
    <property type="entry name" value="Trypsin_dom"/>
</dbReference>
<keyword evidence="1" id="KW-1015">Disulfide bond</keyword>
<proteinExistence type="inferred from homology"/>
<feature type="domain" description="Peptidase S1" evidence="4">
    <location>
        <begin position="90"/>
        <end position="333"/>
    </location>
</feature>